<dbReference type="GO" id="GO:0000139">
    <property type="term" value="C:Golgi membrane"/>
    <property type="evidence" value="ECO:0007669"/>
    <property type="project" value="UniProtKB-SubCell"/>
</dbReference>
<dbReference type="GO" id="GO:0005802">
    <property type="term" value="C:trans-Golgi network"/>
    <property type="evidence" value="ECO:0007669"/>
    <property type="project" value="TreeGrafter"/>
</dbReference>
<name>A0A6G1LGB1_9PEZI</name>
<keyword evidence="3 6" id="KW-0812">Transmembrane</keyword>
<dbReference type="Pfam" id="PF04893">
    <property type="entry name" value="Yip1"/>
    <property type="match status" value="1"/>
</dbReference>
<evidence type="ECO:0000256" key="3">
    <source>
        <dbReference type="ARBA" id="ARBA00022692"/>
    </source>
</evidence>
<comment type="subcellular location">
    <subcellularLocation>
        <location evidence="6">Golgi apparatus membrane</location>
        <topology evidence="6">Multi-pass membrane protein</topology>
    </subcellularLocation>
    <subcellularLocation>
        <location evidence="1">Membrane</location>
        <topology evidence="1">Multi-pass membrane protein</topology>
    </subcellularLocation>
</comment>
<dbReference type="InterPro" id="IPR045231">
    <property type="entry name" value="Yip1/4-like"/>
</dbReference>
<proteinExistence type="inferred from homology"/>
<feature type="transmembrane region" description="Helical" evidence="6">
    <location>
        <begin position="273"/>
        <end position="292"/>
    </location>
</feature>
<feature type="transmembrane region" description="Helical" evidence="6">
    <location>
        <begin position="241"/>
        <end position="264"/>
    </location>
</feature>
<evidence type="ECO:0000313" key="8">
    <source>
        <dbReference type="EMBL" id="KAF2771468.1"/>
    </source>
</evidence>
<gene>
    <name evidence="8" type="ORF">EJ03DRAFT_349480</name>
</gene>
<evidence type="ECO:0000259" key="7">
    <source>
        <dbReference type="Pfam" id="PF04893"/>
    </source>
</evidence>
<dbReference type="EMBL" id="ML995819">
    <property type="protein sequence ID" value="KAF2771468.1"/>
    <property type="molecule type" value="Genomic_DNA"/>
</dbReference>
<dbReference type="GO" id="GO:0048280">
    <property type="term" value="P:vesicle fusion with Golgi apparatus"/>
    <property type="evidence" value="ECO:0007669"/>
    <property type="project" value="TreeGrafter"/>
</dbReference>
<dbReference type="PANTHER" id="PTHR21236">
    <property type="entry name" value="GOLGI MEMBRANE PROTEIN YIP1"/>
    <property type="match status" value="1"/>
</dbReference>
<feature type="transmembrane region" description="Helical" evidence="6">
    <location>
        <begin position="217"/>
        <end position="235"/>
    </location>
</feature>
<keyword evidence="4 6" id="KW-1133">Transmembrane helix</keyword>
<dbReference type="AlphaFoldDB" id="A0A6G1LGB1"/>
<evidence type="ECO:0000256" key="6">
    <source>
        <dbReference type="RuleBase" id="RU361264"/>
    </source>
</evidence>
<dbReference type="PANTHER" id="PTHR21236:SF2">
    <property type="entry name" value="PROTEIN YIPF"/>
    <property type="match status" value="1"/>
</dbReference>
<feature type="transmembrane region" description="Helical" evidence="6">
    <location>
        <begin position="158"/>
        <end position="176"/>
    </location>
</feature>
<organism evidence="8 9">
    <name type="scientific">Teratosphaeria nubilosa</name>
    <dbReference type="NCBI Taxonomy" id="161662"/>
    <lineage>
        <taxon>Eukaryota</taxon>
        <taxon>Fungi</taxon>
        <taxon>Dikarya</taxon>
        <taxon>Ascomycota</taxon>
        <taxon>Pezizomycotina</taxon>
        <taxon>Dothideomycetes</taxon>
        <taxon>Dothideomycetidae</taxon>
        <taxon>Mycosphaerellales</taxon>
        <taxon>Teratosphaeriaceae</taxon>
        <taxon>Teratosphaeria</taxon>
    </lineage>
</organism>
<feature type="domain" description="Yip1" evidence="7">
    <location>
        <begin position="120"/>
        <end position="287"/>
    </location>
</feature>
<evidence type="ECO:0000256" key="1">
    <source>
        <dbReference type="ARBA" id="ARBA00004141"/>
    </source>
</evidence>
<evidence type="ECO:0000256" key="5">
    <source>
        <dbReference type="ARBA" id="ARBA00023136"/>
    </source>
</evidence>
<accession>A0A6G1LGB1</accession>
<evidence type="ECO:0000256" key="2">
    <source>
        <dbReference type="ARBA" id="ARBA00010596"/>
    </source>
</evidence>
<feature type="transmembrane region" description="Helical" evidence="6">
    <location>
        <begin position="136"/>
        <end position="152"/>
    </location>
</feature>
<evidence type="ECO:0000313" key="9">
    <source>
        <dbReference type="Proteomes" id="UP000799436"/>
    </source>
</evidence>
<keyword evidence="5 6" id="KW-0472">Membrane</keyword>
<dbReference type="InterPro" id="IPR006977">
    <property type="entry name" value="Yip1_dom"/>
</dbReference>
<comment type="similarity">
    <text evidence="2 6">Belongs to the YIP1 family.</text>
</comment>
<reference evidence="8" key="1">
    <citation type="journal article" date="2020" name="Stud. Mycol.">
        <title>101 Dothideomycetes genomes: a test case for predicting lifestyles and emergence of pathogens.</title>
        <authorList>
            <person name="Haridas S."/>
            <person name="Albert R."/>
            <person name="Binder M."/>
            <person name="Bloem J."/>
            <person name="Labutti K."/>
            <person name="Salamov A."/>
            <person name="Andreopoulos B."/>
            <person name="Baker S."/>
            <person name="Barry K."/>
            <person name="Bills G."/>
            <person name="Bluhm B."/>
            <person name="Cannon C."/>
            <person name="Castanera R."/>
            <person name="Culley D."/>
            <person name="Daum C."/>
            <person name="Ezra D."/>
            <person name="Gonzalez J."/>
            <person name="Henrissat B."/>
            <person name="Kuo A."/>
            <person name="Liang C."/>
            <person name="Lipzen A."/>
            <person name="Lutzoni F."/>
            <person name="Magnuson J."/>
            <person name="Mondo S."/>
            <person name="Nolan M."/>
            <person name="Ohm R."/>
            <person name="Pangilinan J."/>
            <person name="Park H.-J."/>
            <person name="Ramirez L."/>
            <person name="Alfaro M."/>
            <person name="Sun H."/>
            <person name="Tritt A."/>
            <person name="Yoshinaga Y."/>
            <person name="Zwiers L.-H."/>
            <person name="Turgeon B."/>
            <person name="Goodwin S."/>
            <person name="Spatafora J."/>
            <person name="Crous P."/>
            <person name="Grigoriev I."/>
        </authorList>
    </citation>
    <scope>NUCLEOTIDE SEQUENCE</scope>
    <source>
        <strain evidence="8">CBS 116005</strain>
    </source>
</reference>
<keyword evidence="9" id="KW-1185">Reference proteome</keyword>
<evidence type="ECO:0000256" key="4">
    <source>
        <dbReference type="ARBA" id="ARBA00022989"/>
    </source>
</evidence>
<dbReference type="GO" id="GO:0006888">
    <property type="term" value="P:endoplasmic reticulum to Golgi vesicle-mediated transport"/>
    <property type="evidence" value="ECO:0007669"/>
    <property type="project" value="InterPro"/>
</dbReference>
<dbReference type="OrthoDB" id="440385at2759"/>
<sequence>MANYGYQPNPQQSSYSAQNNLNFYQSSYSQQPVSGHSTPFQAAYGGGAQSNAYAGSGANYGFGAFAGQPGASGQMGTGQSGLRTGWLAAFGTEGYEGEPPLLEELGVNFQHIQGKTLAVLNPLARIDNHIMDDSDLAGPFLFCALFGTFLLLSGKLWFGYVCGLAALGAVSLYFIFSMMSPPLSPEEMNAAQQNSGSGHYGSANLSSTLTFGRSSSVLGYCLLPLVFASLLGVVVPLDSLIGYVVVSLAISWCTYSSSAMFVVVGRMTNMRGLVAYPLALFYVGFGIMAIFSSRGTGRIDAMKAGT</sequence>
<dbReference type="Proteomes" id="UP000799436">
    <property type="component" value="Unassembled WGS sequence"/>
</dbReference>
<protein>
    <recommendedName>
        <fullName evidence="6">Protein YIP</fullName>
    </recommendedName>
</protein>